<accession>A0A0B6YIG0</accession>
<evidence type="ECO:0000313" key="2">
    <source>
        <dbReference type="EMBL" id="CEK55325.1"/>
    </source>
</evidence>
<evidence type="ECO:0008006" key="3">
    <source>
        <dbReference type="Google" id="ProtNLM"/>
    </source>
</evidence>
<dbReference type="GO" id="GO:0016274">
    <property type="term" value="F:protein-arginine N-methyltransferase activity"/>
    <property type="evidence" value="ECO:0007669"/>
    <property type="project" value="InterPro"/>
</dbReference>
<dbReference type="AlphaFoldDB" id="A0A0B6YIG0"/>
<dbReference type="SUPFAM" id="SSF53335">
    <property type="entry name" value="S-adenosyl-L-methionine-dependent methyltransferases"/>
    <property type="match status" value="1"/>
</dbReference>
<dbReference type="PANTHER" id="PTHR11006">
    <property type="entry name" value="PROTEIN ARGININE N-METHYLTRANSFERASE"/>
    <property type="match status" value="1"/>
</dbReference>
<feature type="non-terminal residue" evidence="2">
    <location>
        <position position="68"/>
    </location>
</feature>
<dbReference type="InterPro" id="IPR025799">
    <property type="entry name" value="Arg_MeTrfase"/>
</dbReference>
<gene>
    <name evidence="2" type="primary">ORF24926</name>
</gene>
<dbReference type="GO" id="GO:0042054">
    <property type="term" value="F:histone methyltransferase activity"/>
    <property type="evidence" value="ECO:0007669"/>
    <property type="project" value="TreeGrafter"/>
</dbReference>
<dbReference type="Gene3D" id="3.40.50.150">
    <property type="entry name" value="Vaccinia Virus protein VP39"/>
    <property type="match status" value="1"/>
</dbReference>
<protein>
    <recommendedName>
        <fullName evidence="3">Methyltransferase domain-containing protein</fullName>
    </recommendedName>
</protein>
<sequence>MNPKSLNLQEMFENICCHLVQRWHYVMLNDQRRNYAYQQGIETMMRSIGTKAVVCDVGCGTGLLSLIA</sequence>
<dbReference type="GO" id="GO:0005634">
    <property type="term" value="C:nucleus"/>
    <property type="evidence" value="ECO:0007669"/>
    <property type="project" value="TreeGrafter"/>
</dbReference>
<organism evidence="2">
    <name type="scientific">Arion vulgaris</name>
    <dbReference type="NCBI Taxonomy" id="1028688"/>
    <lineage>
        <taxon>Eukaryota</taxon>
        <taxon>Metazoa</taxon>
        <taxon>Spiralia</taxon>
        <taxon>Lophotrochozoa</taxon>
        <taxon>Mollusca</taxon>
        <taxon>Gastropoda</taxon>
        <taxon>Heterobranchia</taxon>
        <taxon>Euthyneura</taxon>
        <taxon>Panpulmonata</taxon>
        <taxon>Eupulmonata</taxon>
        <taxon>Stylommatophora</taxon>
        <taxon>Helicina</taxon>
        <taxon>Arionoidea</taxon>
        <taxon>Arionidae</taxon>
        <taxon>Arion</taxon>
    </lineage>
</organism>
<proteinExistence type="predicted"/>
<name>A0A0B6YIG0_9EUPU</name>
<dbReference type="InterPro" id="IPR029063">
    <property type="entry name" value="SAM-dependent_MTases_sf"/>
</dbReference>
<dbReference type="EMBL" id="HACG01008460">
    <property type="protein sequence ID" value="CEK55325.1"/>
    <property type="molecule type" value="Transcribed_RNA"/>
</dbReference>
<evidence type="ECO:0000256" key="1">
    <source>
        <dbReference type="ARBA" id="ARBA00022691"/>
    </source>
</evidence>
<dbReference type="PANTHER" id="PTHR11006:SF60">
    <property type="entry name" value="PROTEIN ARGININE N-METHYLTRANSFERASE 9"/>
    <property type="match status" value="1"/>
</dbReference>
<reference evidence="2" key="1">
    <citation type="submission" date="2014-12" db="EMBL/GenBank/DDBJ databases">
        <title>Insight into the proteome of Arion vulgaris.</title>
        <authorList>
            <person name="Aradska J."/>
            <person name="Bulat T."/>
            <person name="Smidak R."/>
            <person name="Sarate P."/>
            <person name="Gangsoo J."/>
            <person name="Sialana F."/>
            <person name="Bilban M."/>
            <person name="Lubec G."/>
        </authorList>
    </citation>
    <scope>NUCLEOTIDE SEQUENCE</scope>
    <source>
        <tissue evidence="2">Skin</tissue>
    </source>
</reference>
<keyword evidence="1" id="KW-0949">S-adenosyl-L-methionine</keyword>